<proteinExistence type="predicted"/>
<protein>
    <submittedName>
        <fullName evidence="1">Uncharacterized protein</fullName>
    </submittedName>
</protein>
<evidence type="ECO:0000313" key="1">
    <source>
        <dbReference type="EMBL" id="RZS45217.1"/>
    </source>
</evidence>
<dbReference type="Proteomes" id="UP000294257">
    <property type="component" value="Unassembled WGS sequence"/>
</dbReference>
<dbReference type="EMBL" id="SGWQ01000001">
    <property type="protein sequence ID" value="RZS45217.1"/>
    <property type="molecule type" value="Genomic_DNA"/>
</dbReference>
<sequence length="178" mass="19034">MTFLPDAEAPAIELRVAEVDPALGDHLEPIAACWGAVWRITASARTPELRLSATLTALPDGVRGGADTGERLAAVTYENADTRLSIGTHDEEAIRARCGTDLPASWADAFPEHEPWNSEFGVDCGRTTPGLTWRLPPLAAGESCVIHAAVAWGPARDDAATWIAVDTDPTRLLGQTRR</sequence>
<organism evidence="1 2">
    <name type="scientific">Herbihabitans rhizosphaerae</name>
    <dbReference type="NCBI Taxonomy" id="1872711"/>
    <lineage>
        <taxon>Bacteria</taxon>
        <taxon>Bacillati</taxon>
        <taxon>Actinomycetota</taxon>
        <taxon>Actinomycetes</taxon>
        <taxon>Pseudonocardiales</taxon>
        <taxon>Pseudonocardiaceae</taxon>
        <taxon>Herbihabitans</taxon>
    </lineage>
</organism>
<comment type="caution">
    <text evidence="1">The sequence shown here is derived from an EMBL/GenBank/DDBJ whole genome shotgun (WGS) entry which is preliminary data.</text>
</comment>
<accession>A0A4Q7L762</accession>
<name>A0A4Q7L762_9PSEU</name>
<dbReference type="AlphaFoldDB" id="A0A4Q7L762"/>
<gene>
    <name evidence="1" type="ORF">EV193_1011104</name>
</gene>
<keyword evidence="2" id="KW-1185">Reference proteome</keyword>
<evidence type="ECO:0000313" key="2">
    <source>
        <dbReference type="Proteomes" id="UP000294257"/>
    </source>
</evidence>
<reference evidence="1 2" key="1">
    <citation type="submission" date="2019-02" db="EMBL/GenBank/DDBJ databases">
        <title>Genomic Encyclopedia of Type Strains, Phase IV (KMG-IV): sequencing the most valuable type-strain genomes for metagenomic binning, comparative biology and taxonomic classification.</title>
        <authorList>
            <person name="Goeker M."/>
        </authorList>
    </citation>
    <scope>NUCLEOTIDE SEQUENCE [LARGE SCALE GENOMIC DNA]</scope>
    <source>
        <strain evidence="1 2">DSM 101727</strain>
    </source>
</reference>